<organism evidence="3">
    <name type="scientific">Phthorimaea operculella granulovirus</name>
    <dbReference type="NCBI Taxonomy" id="192584"/>
    <lineage>
        <taxon>Viruses</taxon>
        <taxon>Viruses incertae sedis</taxon>
        <taxon>Naldaviricetes</taxon>
        <taxon>Lefavirales</taxon>
        <taxon>Baculoviridae</taxon>
        <taxon>Betabaculovirus</taxon>
        <taxon>Betabaculovirus phoperculellae</taxon>
    </lineage>
</organism>
<dbReference type="EMBL" id="MK033574">
    <property type="protein sequence ID" value="QBH67058.1"/>
    <property type="molecule type" value="Genomic_DNA"/>
</dbReference>
<dbReference type="EMBL" id="MK033571">
    <property type="protein sequence ID" value="QBH66669.1"/>
    <property type="molecule type" value="Genomic_DNA"/>
</dbReference>
<evidence type="ECO:0000313" key="1">
    <source>
        <dbReference type="EMBL" id="QBH66669.1"/>
    </source>
</evidence>
<evidence type="ECO:0000313" key="2">
    <source>
        <dbReference type="EMBL" id="QBH66799.1"/>
    </source>
</evidence>
<name>A0A481SEH2_9BBAC</name>
<evidence type="ECO:0000313" key="3">
    <source>
        <dbReference type="EMBL" id="QBH67058.1"/>
    </source>
</evidence>
<reference evidence="3" key="1">
    <citation type="journal article" date="2019" name="J. Gen. Virol.">
        <title>Elucidating the genetic diversity of Phthorimaea operculella granulovirus (PhopGV).</title>
        <authorList>
            <person name="Larem A."/>
            <person name="Ben-Tiba S."/>
            <person name="Wennmann J.T."/>
            <person name="Gueli Alletti G."/>
            <person name="Jehle J.A."/>
        </authorList>
    </citation>
    <scope>NUCLEOTIDE SEQUENCE</scope>
    <source>
        <strain evidence="1">PhopGV-LS1.1</strain>
        <strain evidence="2">PhopGV-LS1.2</strain>
        <strain evidence="3">PhopGV-LS3.1</strain>
    </source>
</reference>
<proteinExistence type="predicted"/>
<dbReference type="EMBL" id="MK033572">
    <property type="protein sequence ID" value="QBH66799.1"/>
    <property type="molecule type" value="Genomic_DNA"/>
</dbReference>
<accession>A0A481SEH2</accession>
<protein>
    <submittedName>
        <fullName evidence="3">Superoxide dismutase</fullName>
    </submittedName>
</protein>
<gene>
    <name evidence="3" type="primary">sod</name>
    <name evidence="3" type="ORF">PhopGVgp054</name>
</gene>
<sequence length="25" mass="2737">MRGVCILQGDVSGTIQFIQDNLLCL</sequence>